<dbReference type="SUPFAM" id="SSF63446">
    <property type="entry name" value="Type I dockerin domain"/>
    <property type="match status" value="1"/>
</dbReference>
<organism evidence="2 3">
    <name type="scientific">Candidatus Egerieisoma faecipullorum</name>
    <dbReference type="NCBI Taxonomy" id="2840963"/>
    <lineage>
        <taxon>Bacteria</taxon>
        <taxon>Bacillati</taxon>
        <taxon>Bacillota</taxon>
        <taxon>Clostridia</taxon>
        <taxon>Eubacteriales</taxon>
        <taxon>Clostridiaceae</taxon>
        <taxon>Clostridiaceae incertae sedis</taxon>
        <taxon>Candidatus Egerieisoma</taxon>
    </lineage>
</organism>
<dbReference type="AlphaFoldDB" id="A0A9D1L981"/>
<dbReference type="Pfam" id="PF00404">
    <property type="entry name" value="Dockerin_1"/>
    <property type="match status" value="1"/>
</dbReference>
<sequence length="101" mass="10798">MFSGYTCEYDFSEAGTKTVTVAFGGKTAFFEVSVKEAFISGDVNGDGVINGRDSGLLLQYLAEWDVEIVEEAADTNGDGVVNGRDSGLLLQYLADWDVVLG</sequence>
<reference evidence="2" key="1">
    <citation type="submission" date="2020-10" db="EMBL/GenBank/DDBJ databases">
        <authorList>
            <person name="Gilroy R."/>
        </authorList>
    </citation>
    <scope>NUCLEOTIDE SEQUENCE</scope>
    <source>
        <strain evidence="2">CHK195-4489</strain>
    </source>
</reference>
<protein>
    <submittedName>
        <fullName evidence="2">Dockerin type I repeat-containing protein</fullName>
    </submittedName>
</protein>
<accession>A0A9D1L981</accession>
<dbReference type="InterPro" id="IPR002105">
    <property type="entry name" value="Dockerin_1_rpt"/>
</dbReference>
<dbReference type="InterPro" id="IPR016134">
    <property type="entry name" value="Dockerin_dom"/>
</dbReference>
<comment type="caution">
    <text evidence="2">The sequence shown here is derived from an EMBL/GenBank/DDBJ whole genome shotgun (WGS) entry which is preliminary data.</text>
</comment>
<evidence type="ECO:0000313" key="2">
    <source>
        <dbReference type="EMBL" id="HIU28865.1"/>
    </source>
</evidence>
<proteinExistence type="predicted"/>
<dbReference type="Proteomes" id="UP000824089">
    <property type="component" value="Unassembled WGS sequence"/>
</dbReference>
<dbReference type="GO" id="GO:0000272">
    <property type="term" value="P:polysaccharide catabolic process"/>
    <property type="evidence" value="ECO:0007669"/>
    <property type="project" value="InterPro"/>
</dbReference>
<dbReference type="Gene3D" id="2.60.40.3630">
    <property type="match status" value="1"/>
</dbReference>
<dbReference type="InterPro" id="IPR036439">
    <property type="entry name" value="Dockerin_dom_sf"/>
</dbReference>
<name>A0A9D1L981_9CLOT</name>
<dbReference type="Gene3D" id="1.10.1330.10">
    <property type="entry name" value="Dockerin domain"/>
    <property type="match status" value="1"/>
</dbReference>
<evidence type="ECO:0000259" key="1">
    <source>
        <dbReference type="PROSITE" id="PS51766"/>
    </source>
</evidence>
<evidence type="ECO:0000313" key="3">
    <source>
        <dbReference type="Proteomes" id="UP000824089"/>
    </source>
</evidence>
<reference evidence="2" key="2">
    <citation type="journal article" date="2021" name="PeerJ">
        <title>Extensive microbial diversity within the chicken gut microbiome revealed by metagenomics and culture.</title>
        <authorList>
            <person name="Gilroy R."/>
            <person name="Ravi A."/>
            <person name="Getino M."/>
            <person name="Pursley I."/>
            <person name="Horton D.L."/>
            <person name="Alikhan N.F."/>
            <person name="Baker D."/>
            <person name="Gharbi K."/>
            <person name="Hall N."/>
            <person name="Watson M."/>
            <person name="Adriaenssens E.M."/>
            <person name="Foster-Nyarko E."/>
            <person name="Jarju S."/>
            <person name="Secka A."/>
            <person name="Antonio M."/>
            <person name="Oren A."/>
            <person name="Chaudhuri R.R."/>
            <person name="La Ragione R."/>
            <person name="Hildebrand F."/>
            <person name="Pallen M.J."/>
        </authorList>
    </citation>
    <scope>NUCLEOTIDE SEQUENCE</scope>
    <source>
        <strain evidence="2">CHK195-4489</strain>
    </source>
</reference>
<dbReference type="CDD" id="cd14256">
    <property type="entry name" value="Dockerin_I"/>
    <property type="match status" value="1"/>
</dbReference>
<feature type="domain" description="Dockerin" evidence="1">
    <location>
        <begin position="36"/>
        <end position="101"/>
    </location>
</feature>
<dbReference type="PROSITE" id="PS51766">
    <property type="entry name" value="DOCKERIN"/>
    <property type="match status" value="1"/>
</dbReference>
<dbReference type="EMBL" id="DVMM01000021">
    <property type="protein sequence ID" value="HIU28865.1"/>
    <property type="molecule type" value="Genomic_DNA"/>
</dbReference>
<gene>
    <name evidence="2" type="ORF">IAD50_01060</name>
</gene>
<dbReference type="GO" id="GO:0004553">
    <property type="term" value="F:hydrolase activity, hydrolyzing O-glycosyl compounds"/>
    <property type="evidence" value="ECO:0007669"/>
    <property type="project" value="InterPro"/>
</dbReference>